<accession>A0ABW3HEP6</accession>
<dbReference type="RefSeq" id="WP_264945559.1">
    <property type="nucleotide sequence ID" value="NZ_JAPDRA010000009.1"/>
</dbReference>
<protein>
    <recommendedName>
        <fullName evidence="4">Pectate lyase superfamily protein domain-containing protein</fullName>
    </recommendedName>
</protein>
<feature type="chain" id="PRO_5047147672" description="Pectate lyase superfamily protein domain-containing protein" evidence="1">
    <location>
        <begin position="29"/>
        <end position="589"/>
    </location>
</feature>
<dbReference type="Proteomes" id="UP001596977">
    <property type="component" value="Unassembled WGS sequence"/>
</dbReference>
<proteinExistence type="predicted"/>
<evidence type="ECO:0000313" key="3">
    <source>
        <dbReference type="Proteomes" id="UP001596977"/>
    </source>
</evidence>
<evidence type="ECO:0000313" key="2">
    <source>
        <dbReference type="EMBL" id="MFD0947814.1"/>
    </source>
</evidence>
<dbReference type="PROSITE" id="PS51318">
    <property type="entry name" value="TAT"/>
    <property type="match status" value="1"/>
</dbReference>
<evidence type="ECO:0000256" key="1">
    <source>
        <dbReference type="SAM" id="SignalP"/>
    </source>
</evidence>
<dbReference type="EMBL" id="JBHTJG010000009">
    <property type="protein sequence ID" value="MFD0947814.1"/>
    <property type="molecule type" value="Genomic_DNA"/>
</dbReference>
<sequence length="589" mass="61909">MPPPTRRTLLTGAALAAATAAAAVPAGAAPGGSEVPLVIASRAAAMEAAIADTAMVVLCLGYEVPGDGGQALYRRAGGELSHRGGFRSRDGGWWELAEPDLNPFQFGARGDGSHDDAPAIQAMFDFVEARGRPYPMRFLGGTFRLEAGLRLPTVPSSAAVDIDGGGATLRIAGPGVIFARLPRDQADAMVTIGRSRYDIRNFHFRGTGAAGQTGIHIGASYANVVRGCSFAQLEYGAIATFCLASAWRDNLYQGCFARALVLQTGAGSDHGPVWPGATESNSASNVSTIENCRVYGHPRQRSAFAVFGSDAVRVTGCISEGDGAATDLVFDFQGSPVVKNFHVDMFHCEAPRGTLNFQIRATGKVVIERVVRSYAAALIDARGCTNCEIIVRGLAWLGGLPEPRADGPNPRGRWFFHANGKGFGAGDEGGLSGGTCFRFEDCVEEAWAALSNPARWESGRLPEVLTVTGLRNNGRGTMFWSSAPMEMLSPLAFADGTRINGMLNGVVAAPPVPVPPQGGVSLRLPVTGLDAEGHVVFANPVAAQELPPALAWTAHPEGAGVLVLRLTNAGARPIELPATNWRYCAMRRG</sequence>
<gene>
    <name evidence="2" type="ORF">ACFQ1E_15840</name>
</gene>
<keyword evidence="1" id="KW-0732">Signal</keyword>
<dbReference type="InterPro" id="IPR006311">
    <property type="entry name" value="TAT_signal"/>
</dbReference>
<evidence type="ECO:0008006" key="4">
    <source>
        <dbReference type="Google" id="ProtNLM"/>
    </source>
</evidence>
<name>A0ABW3HEP6_9SPHN</name>
<keyword evidence="3" id="KW-1185">Reference proteome</keyword>
<comment type="caution">
    <text evidence="2">The sequence shown here is derived from an EMBL/GenBank/DDBJ whole genome shotgun (WGS) entry which is preliminary data.</text>
</comment>
<feature type="signal peptide" evidence="1">
    <location>
        <begin position="1"/>
        <end position="28"/>
    </location>
</feature>
<dbReference type="Gene3D" id="2.160.20.10">
    <property type="entry name" value="Single-stranded right-handed beta-helix, Pectin lyase-like"/>
    <property type="match status" value="1"/>
</dbReference>
<dbReference type="InterPro" id="IPR011050">
    <property type="entry name" value="Pectin_lyase_fold/virulence"/>
</dbReference>
<dbReference type="InterPro" id="IPR012334">
    <property type="entry name" value="Pectin_lyas_fold"/>
</dbReference>
<organism evidence="2 3">
    <name type="scientific">Sphingomonas canadensis</name>
    <dbReference type="NCBI Taxonomy" id="1219257"/>
    <lineage>
        <taxon>Bacteria</taxon>
        <taxon>Pseudomonadati</taxon>
        <taxon>Pseudomonadota</taxon>
        <taxon>Alphaproteobacteria</taxon>
        <taxon>Sphingomonadales</taxon>
        <taxon>Sphingomonadaceae</taxon>
        <taxon>Sphingomonas</taxon>
    </lineage>
</organism>
<reference evidence="3" key="1">
    <citation type="journal article" date="2019" name="Int. J. Syst. Evol. Microbiol.">
        <title>The Global Catalogue of Microorganisms (GCM) 10K type strain sequencing project: providing services to taxonomists for standard genome sequencing and annotation.</title>
        <authorList>
            <consortium name="The Broad Institute Genomics Platform"/>
            <consortium name="The Broad Institute Genome Sequencing Center for Infectious Disease"/>
            <person name="Wu L."/>
            <person name="Ma J."/>
        </authorList>
    </citation>
    <scope>NUCLEOTIDE SEQUENCE [LARGE SCALE GENOMIC DNA]</scope>
    <source>
        <strain evidence="3">CCUG 62982</strain>
    </source>
</reference>
<dbReference type="SUPFAM" id="SSF51126">
    <property type="entry name" value="Pectin lyase-like"/>
    <property type="match status" value="1"/>
</dbReference>